<evidence type="ECO:0000313" key="1">
    <source>
        <dbReference type="EMBL" id="PWW06319.1"/>
    </source>
</evidence>
<dbReference type="OrthoDB" id="7041918at2"/>
<proteinExistence type="predicted"/>
<organism evidence="1 2">
    <name type="scientific">Paenibacillus cellulosilyticus</name>
    <dbReference type="NCBI Taxonomy" id="375489"/>
    <lineage>
        <taxon>Bacteria</taxon>
        <taxon>Bacillati</taxon>
        <taxon>Bacillota</taxon>
        <taxon>Bacilli</taxon>
        <taxon>Bacillales</taxon>
        <taxon>Paenibacillaceae</taxon>
        <taxon>Paenibacillus</taxon>
    </lineage>
</organism>
<gene>
    <name evidence="1" type="ORF">DFQ01_103221</name>
</gene>
<name>A0A2V2Z144_9BACL</name>
<reference evidence="1 2" key="1">
    <citation type="submission" date="2018-05" db="EMBL/GenBank/DDBJ databases">
        <title>Genomic Encyclopedia of Type Strains, Phase III (KMG-III): the genomes of soil and plant-associated and newly described type strains.</title>
        <authorList>
            <person name="Whitman W."/>
        </authorList>
    </citation>
    <scope>NUCLEOTIDE SEQUENCE [LARGE SCALE GENOMIC DNA]</scope>
    <source>
        <strain evidence="1 2">CECT 5696</strain>
    </source>
</reference>
<dbReference type="Pfam" id="PF19670">
    <property type="entry name" value="DUF6173"/>
    <property type="match status" value="1"/>
</dbReference>
<dbReference type="RefSeq" id="WP_110043000.1">
    <property type="nucleotide sequence ID" value="NZ_CP054611.1"/>
</dbReference>
<dbReference type="InterPro" id="IPR046171">
    <property type="entry name" value="DUF6173"/>
</dbReference>
<sequence length="125" mass="14304">MSDFRFSMPEFKMPEIRVPNIDPIRNYQLADYQYEILGETIARFESNLDEETEVAIQLAAFGQSILMNVVDIGYSNPSLIHFYGFVNGQKAELVQHVSQLSFLLTAVPKMDQEQPARRIGFIANE</sequence>
<dbReference type="AlphaFoldDB" id="A0A2V2Z144"/>
<dbReference type="EMBL" id="QGTQ01000003">
    <property type="protein sequence ID" value="PWW06319.1"/>
    <property type="molecule type" value="Genomic_DNA"/>
</dbReference>
<protein>
    <submittedName>
        <fullName evidence="1">Uncharacterized protein</fullName>
    </submittedName>
</protein>
<accession>A0A2V2Z144</accession>
<evidence type="ECO:0000313" key="2">
    <source>
        <dbReference type="Proteomes" id="UP000246635"/>
    </source>
</evidence>
<comment type="caution">
    <text evidence="1">The sequence shown here is derived from an EMBL/GenBank/DDBJ whole genome shotgun (WGS) entry which is preliminary data.</text>
</comment>
<keyword evidence="2" id="KW-1185">Reference proteome</keyword>
<dbReference type="Proteomes" id="UP000246635">
    <property type="component" value="Unassembled WGS sequence"/>
</dbReference>